<feature type="transmembrane region" description="Helical" evidence="1">
    <location>
        <begin position="172"/>
        <end position="196"/>
    </location>
</feature>
<dbReference type="SUPFAM" id="SSF48726">
    <property type="entry name" value="Immunoglobulin"/>
    <property type="match status" value="1"/>
</dbReference>
<dbReference type="GO" id="GO:0038023">
    <property type="term" value="F:signaling receptor activity"/>
    <property type="evidence" value="ECO:0007669"/>
    <property type="project" value="InterPro"/>
</dbReference>
<evidence type="ECO:0000256" key="2">
    <source>
        <dbReference type="SAM" id="SignalP"/>
    </source>
</evidence>
<dbReference type="PANTHER" id="PTHR37996:SF1">
    <property type="entry name" value="B- AND T-LYMPHOCYTE ATTENUATOR"/>
    <property type="match status" value="1"/>
</dbReference>
<evidence type="ECO:0000313" key="5">
    <source>
        <dbReference type="RefSeq" id="XP_012972309.1"/>
    </source>
</evidence>
<dbReference type="InterPro" id="IPR039257">
    <property type="entry name" value="BTLA"/>
</dbReference>
<keyword evidence="2" id="KW-0732">Signal</keyword>
<name>A0A1U8C9Q9_MESAU</name>
<accession>A0A1U8C9Q9</accession>
<proteinExistence type="predicted"/>
<dbReference type="RefSeq" id="XP_040606701.1">
    <property type="nucleotide sequence ID" value="XM_040750767.1"/>
</dbReference>
<gene>
    <name evidence="5 6 7" type="primary">Btla</name>
</gene>
<dbReference type="RefSeq" id="XP_012972309.1">
    <property type="nucleotide sequence ID" value="XM_013116855.2"/>
</dbReference>
<organism evidence="4 5">
    <name type="scientific">Mesocricetus auratus</name>
    <name type="common">Golden hamster</name>
    <dbReference type="NCBI Taxonomy" id="10036"/>
    <lineage>
        <taxon>Eukaryota</taxon>
        <taxon>Metazoa</taxon>
        <taxon>Chordata</taxon>
        <taxon>Craniata</taxon>
        <taxon>Vertebrata</taxon>
        <taxon>Euteleostomi</taxon>
        <taxon>Mammalia</taxon>
        <taxon>Eutheria</taxon>
        <taxon>Euarchontoglires</taxon>
        <taxon>Glires</taxon>
        <taxon>Rodentia</taxon>
        <taxon>Myomorpha</taxon>
        <taxon>Muroidea</taxon>
        <taxon>Cricetidae</taxon>
        <taxon>Cricetinae</taxon>
        <taxon>Mesocricetus</taxon>
    </lineage>
</organism>
<dbReference type="KEGG" id="maua:101841085"/>
<reference evidence="5" key="1">
    <citation type="submission" date="2025-04" db="UniProtKB">
        <authorList>
            <consortium name="RefSeq"/>
        </authorList>
    </citation>
    <scope>IDENTIFICATION</scope>
    <source>
        <tissue evidence="6 7">Liver</tissue>
    </source>
</reference>
<dbReference type="RefSeq" id="XP_040606699.1">
    <property type="nucleotide sequence ID" value="XM_040750765.1"/>
</dbReference>
<feature type="domain" description="Ig-like" evidence="3">
    <location>
        <begin position="49"/>
        <end position="126"/>
    </location>
</feature>
<dbReference type="InterPro" id="IPR036179">
    <property type="entry name" value="Ig-like_dom_sf"/>
</dbReference>
<dbReference type="InterPro" id="IPR007110">
    <property type="entry name" value="Ig-like_dom"/>
</dbReference>
<dbReference type="GO" id="GO:0005886">
    <property type="term" value="C:plasma membrane"/>
    <property type="evidence" value="ECO:0007669"/>
    <property type="project" value="InterPro"/>
</dbReference>
<dbReference type="GO" id="GO:0002768">
    <property type="term" value="P:immune response-regulating cell surface receptor signaling pathway"/>
    <property type="evidence" value="ECO:0007669"/>
    <property type="project" value="InterPro"/>
</dbReference>
<keyword evidence="1" id="KW-0472">Membrane</keyword>
<dbReference type="InterPro" id="IPR013783">
    <property type="entry name" value="Ig-like_fold"/>
</dbReference>
<evidence type="ECO:0000313" key="6">
    <source>
        <dbReference type="RefSeq" id="XP_040606699.1"/>
    </source>
</evidence>
<dbReference type="Proteomes" id="UP000886700">
    <property type="component" value="Unplaced"/>
</dbReference>
<dbReference type="InterPro" id="IPR003599">
    <property type="entry name" value="Ig_sub"/>
</dbReference>
<evidence type="ECO:0000259" key="3">
    <source>
        <dbReference type="PROSITE" id="PS50835"/>
    </source>
</evidence>
<dbReference type="STRING" id="10036.ENSMAUP00000009942"/>
<evidence type="ECO:0000256" key="1">
    <source>
        <dbReference type="SAM" id="Phobius"/>
    </source>
</evidence>
<protein>
    <submittedName>
        <fullName evidence="5 6">B- and T-lymphocyte attenuator isoform X1</fullName>
    </submittedName>
</protein>
<dbReference type="eggNOG" id="ENOG502SGTG">
    <property type="taxonomic scope" value="Eukaryota"/>
</dbReference>
<feature type="signal peptide" evidence="2">
    <location>
        <begin position="1"/>
        <end position="29"/>
    </location>
</feature>
<evidence type="ECO:0000313" key="4">
    <source>
        <dbReference type="Proteomes" id="UP000886700"/>
    </source>
</evidence>
<keyword evidence="4" id="KW-1185">Reference proteome</keyword>
<keyword evidence="1" id="KW-0812">Transmembrane</keyword>
<dbReference type="PROSITE" id="PS50835">
    <property type="entry name" value="IG_LIKE"/>
    <property type="match status" value="1"/>
</dbReference>
<dbReference type="CTD" id="151888"/>
<dbReference type="PANTHER" id="PTHR37996">
    <property type="entry name" value="B- AND T-LYMPHOCYTE ATTENUATOR"/>
    <property type="match status" value="1"/>
</dbReference>
<dbReference type="Gene3D" id="2.60.40.10">
    <property type="entry name" value="Immunoglobulins"/>
    <property type="match status" value="1"/>
</dbReference>
<keyword evidence="1" id="KW-1133">Transmembrane helix</keyword>
<dbReference type="GeneID" id="101841085"/>
<feature type="chain" id="PRO_5010521114" evidence="2">
    <location>
        <begin position="30"/>
        <end position="298"/>
    </location>
</feature>
<sequence length="298" mass="33468">MKTLPAMLGTPGLLRELLILHLGLWSVLGEESCQVQLTGSRHSKHATVGEFFKIECPVTYCAHRPNVTWCKYSGRNFLPLEIGPQQRTSWEEKHQFSVFSLHFEPIYPRDNGLYICSTDVNSVVINSHTIAINVTERTQNDSKHHLITVSDIPDAFNTSGPPTMEERTGKTWLLYRLLPLVALPLLLVGFCLLCFLKRHQGKGKKPSDLAGREINLVDIPVSPRINSQTLLSETGIYDNDPCSSVLERSESTTDSQLEENKQGIVYASLNHSVIVRNPRQASNIQETPTEYASICRRS</sequence>
<evidence type="ECO:0000313" key="7">
    <source>
        <dbReference type="RefSeq" id="XP_040606701.1"/>
    </source>
</evidence>
<dbReference type="SMART" id="SM00409">
    <property type="entry name" value="IG"/>
    <property type="match status" value="1"/>
</dbReference>
<dbReference type="OrthoDB" id="9947981at2759"/>
<dbReference type="AlphaFoldDB" id="A0A1U8C9Q9"/>